<dbReference type="AlphaFoldDB" id="A0A9X3TN53"/>
<dbReference type="Proteomes" id="UP001151071">
    <property type="component" value="Unassembled WGS sequence"/>
</dbReference>
<dbReference type="PANTHER" id="PTHR32089:SF118">
    <property type="entry name" value="HEME-BASED AEROTACTIC TRANSDUCER HEMAT"/>
    <property type="match status" value="1"/>
</dbReference>
<dbReference type="GO" id="GO:0016020">
    <property type="term" value="C:membrane"/>
    <property type="evidence" value="ECO:0007669"/>
    <property type="project" value="InterPro"/>
</dbReference>
<organism evidence="5 6">
    <name type="scientific">Brevibacillus thermoruber</name>
    <dbReference type="NCBI Taxonomy" id="33942"/>
    <lineage>
        <taxon>Bacteria</taxon>
        <taxon>Bacillati</taxon>
        <taxon>Bacillota</taxon>
        <taxon>Bacilli</taxon>
        <taxon>Bacillales</taxon>
        <taxon>Paenibacillaceae</taxon>
        <taxon>Brevibacillus</taxon>
    </lineage>
</organism>
<dbReference type="SMART" id="SM00283">
    <property type="entry name" value="MA"/>
    <property type="match status" value="1"/>
</dbReference>
<dbReference type="PROSITE" id="PS50111">
    <property type="entry name" value="CHEMOTAXIS_TRANSDUC_2"/>
    <property type="match status" value="1"/>
</dbReference>
<keyword evidence="6" id="KW-1185">Reference proteome</keyword>
<evidence type="ECO:0000256" key="3">
    <source>
        <dbReference type="SAM" id="Coils"/>
    </source>
</evidence>
<gene>
    <name evidence="5" type="ORF">O3V59_03565</name>
</gene>
<dbReference type="InterPro" id="IPR009050">
    <property type="entry name" value="Globin-like_sf"/>
</dbReference>
<proteinExistence type="predicted"/>
<dbReference type="Pfam" id="PF00015">
    <property type="entry name" value="MCPsignal"/>
    <property type="match status" value="1"/>
</dbReference>
<sequence length="438" mass="49447">MSKSPFSNFFGRKGGRSGESFFRDMREKGEVRIEPQSELARQLSMIHLNEEDLAVVKALQPLIVQHIDNIVHFFYEKIEREPLLMSIIEKNSSIERLKQTLKRHIQEMFSGRIDAAFIEQRRRIAIVHVNIGLEPKWYMSSFQNLLVSLIEIMDNAIADKRDFVRAVTVVTKLLNIEQQLVLEEYENEHERIRQEARRKNEQLRQVLAQSAHELAAVSQQTSASVQQLTEQSRDVLRFAESGTGHSLRAQKLSQEGREKLETQQEQMGLIQRSAQQIAAEMGTLEEIAEKIRGIVDVVTAIAEQTNLLALNAAIEAARAGEQGRGFAVVADEVRKLAEQTKQSVSGVTELIEKTSAQTVSMSAVVREVERMVASSTAMTAETTAFFAEILQAVTESKEQSTHIQRELERFFKVMEDINQAVSQVAVSADQLSAITEDL</sequence>
<dbReference type="EMBL" id="JAPYYP010000003">
    <property type="protein sequence ID" value="MDA5107427.1"/>
    <property type="molecule type" value="Genomic_DNA"/>
</dbReference>
<dbReference type="InterPro" id="IPR039379">
    <property type="entry name" value="Protoglobin_sensor_dom"/>
</dbReference>
<dbReference type="CDD" id="cd01068">
    <property type="entry name" value="globin_sensor"/>
    <property type="match status" value="1"/>
</dbReference>
<comment type="caution">
    <text evidence="5">The sequence shown here is derived from an EMBL/GenBank/DDBJ whole genome shotgun (WGS) entry which is preliminary data.</text>
</comment>
<dbReference type="InterPro" id="IPR044398">
    <property type="entry name" value="Globin-sensor_dom"/>
</dbReference>
<dbReference type="Gene3D" id="1.10.490.10">
    <property type="entry name" value="Globins"/>
    <property type="match status" value="1"/>
</dbReference>
<dbReference type="SUPFAM" id="SSF58104">
    <property type="entry name" value="Methyl-accepting chemotaxis protein (MCP) signaling domain"/>
    <property type="match status" value="1"/>
</dbReference>
<evidence type="ECO:0000256" key="2">
    <source>
        <dbReference type="PROSITE-ProRule" id="PRU00284"/>
    </source>
</evidence>
<evidence type="ECO:0000259" key="4">
    <source>
        <dbReference type="PROSITE" id="PS50111"/>
    </source>
</evidence>
<dbReference type="GO" id="GO:0007165">
    <property type="term" value="P:signal transduction"/>
    <property type="evidence" value="ECO:0007669"/>
    <property type="project" value="UniProtKB-KW"/>
</dbReference>
<dbReference type="RefSeq" id="WP_271139508.1">
    <property type="nucleotide sequence ID" value="NZ_JAPYYP010000003.1"/>
</dbReference>
<dbReference type="Gene3D" id="1.10.287.950">
    <property type="entry name" value="Methyl-accepting chemotaxis protein"/>
    <property type="match status" value="1"/>
</dbReference>
<evidence type="ECO:0000313" key="5">
    <source>
        <dbReference type="EMBL" id="MDA5107427.1"/>
    </source>
</evidence>
<name>A0A9X3TN53_9BACL</name>
<dbReference type="CDD" id="cd11386">
    <property type="entry name" value="MCP_signal"/>
    <property type="match status" value="1"/>
</dbReference>
<dbReference type="Pfam" id="PF11563">
    <property type="entry name" value="Protoglobin"/>
    <property type="match status" value="1"/>
</dbReference>
<keyword evidence="1 2" id="KW-0807">Transducer</keyword>
<keyword evidence="3" id="KW-0175">Coiled coil</keyword>
<dbReference type="GO" id="GO:0020037">
    <property type="term" value="F:heme binding"/>
    <property type="evidence" value="ECO:0007669"/>
    <property type="project" value="InterPro"/>
</dbReference>
<feature type="domain" description="Methyl-accepting transducer" evidence="4">
    <location>
        <begin position="207"/>
        <end position="438"/>
    </location>
</feature>
<evidence type="ECO:0000256" key="1">
    <source>
        <dbReference type="ARBA" id="ARBA00023224"/>
    </source>
</evidence>
<dbReference type="InterPro" id="IPR004089">
    <property type="entry name" value="MCPsignal_dom"/>
</dbReference>
<evidence type="ECO:0000313" key="6">
    <source>
        <dbReference type="Proteomes" id="UP001151071"/>
    </source>
</evidence>
<dbReference type="SUPFAM" id="SSF46458">
    <property type="entry name" value="Globin-like"/>
    <property type="match status" value="1"/>
</dbReference>
<feature type="coiled-coil region" evidence="3">
    <location>
        <begin position="175"/>
        <end position="220"/>
    </location>
</feature>
<protein>
    <submittedName>
        <fullName evidence="5">Globin-coupled sensor protein</fullName>
    </submittedName>
</protein>
<dbReference type="GO" id="GO:0019825">
    <property type="term" value="F:oxygen binding"/>
    <property type="evidence" value="ECO:0007669"/>
    <property type="project" value="InterPro"/>
</dbReference>
<dbReference type="PANTHER" id="PTHR32089">
    <property type="entry name" value="METHYL-ACCEPTING CHEMOTAXIS PROTEIN MCPB"/>
    <property type="match status" value="1"/>
</dbReference>
<reference evidence="5" key="1">
    <citation type="submission" date="2022-12" db="EMBL/GenBank/DDBJ databases">
        <title>Draft genome sequence of the thermophilic strain Brevibacillus thermoruber HT42, isolated from Los Humeros, Puebla, Mexico, with biotechnological potential.</title>
        <authorList>
            <person name="Lara Sanchez J."/>
            <person name="Solis Palacios R."/>
            <person name="Bustos Baena A.S."/>
            <person name="Ruz Baez A.E."/>
            <person name="Espinosa Luna G."/>
            <person name="Oliart Ros R.M."/>
        </authorList>
    </citation>
    <scope>NUCLEOTIDE SEQUENCE</scope>
    <source>
        <strain evidence="5">HT42</strain>
    </source>
</reference>
<accession>A0A9X3TN53</accession>
<dbReference type="InterPro" id="IPR012292">
    <property type="entry name" value="Globin/Proto"/>
</dbReference>